<name>A0A482WYY4_LAOST</name>
<dbReference type="SUPFAM" id="SSF53822">
    <property type="entry name" value="Periplasmic binding protein-like I"/>
    <property type="match status" value="1"/>
</dbReference>
<dbReference type="OrthoDB" id="1890790at2759"/>
<dbReference type="Gene3D" id="3.40.50.2300">
    <property type="match status" value="1"/>
</dbReference>
<evidence type="ECO:0000313" key="2">
    <source>
        <dbReference type="EMBL" id="RZF38713.1"/>
    </source>
</evidence>
<keyword evidence="1" id="KW-0732">Signal</keyword>
<dbReference type="EMBL" id="QKKF02021972">
    <property type="protein sequence ID" value="RZF38713.1"/>
    <property type="molecule type" value="Genomic_DNA"/>
</dbReference>
<evidence type="ECO:0000313" key="3">
    <source>
        <dbReference type="Proteomes" id="UP000291343"/>
    </source>
</evidence>
<feature type="chain" id="PRO_5019752884" evidence="1">
    <location>
        <begin position="22"/>
        <end position="73"/>
    </location>
</feature>
<organism evidence="2 3">
    <name type="scientific">Laodelphax striatellus</name>
    <name type="common">Small brown planthopper</name>
    <name type="synonym">Delphax striatella</name>
    <dbReference type="NCBI Taxonomy" id="195883"/>
    <lineage>
        <taxon>Eukaryota</taxon>
        <taxon>Metazoa</taxon>
        <taxon>Ecdysozoa</taxon>
        <taxon>Arthropoda</taxon>
        <taxon>Hexapoda</taxon>
        <taxon>Insecta</taxon>
        <taxon>Pterygota</taxon>
        <taxon>Neoptera</taxon>
        <taxon>Paraneoptera</taxon>
        <taxon>Hemiptera</taxon>
        <taxon>Auchenorrhyncha</taxon>
        <taxon>Fulgoroidea</taxon>
        <taxon>Delphacidae</taxon>
        <taxon>Criomorphinae</taxon>
        <taxon>Laodelphax</taxon>
    </lineage>
</organism>
<dbReference type="AlphaFoldDB" id="A0A482WYY4"/>
<feature type="signal peptide" evidence="1">
    <location>
        <begin position="1"/>
        <end position="21"/>
    </location>
</feature>
<evidence type="ECO:0000256" key="1">
    <source>
        <dbReference type="SAM" id="SignalP"/>
    </source>
</evidence>
<dbReference type="InParanoid" id="A0A482WYY4"/>
<dbReference type="InterPro" id="IPR028082">
    <property type="entry name" value="Peripla_BP_I"/>
</dbReference>
<gene>
    <name evidence="2" type="ORF">LSTR_LSTR016813</name>
</gene>
<dbReference type="Proteomes" id="UP000291343">
    <property type="component" value="Unassembled WGS sequence"/>
</dbReference>
<protein>
    <submittedName>
        <fullName evidence="2">Uncharacterized protein</fullName>
    </submittedName>
</protein>
<comment type="caution">
    <text evidence="2">The sequence shown here is derived from an EMBL/GenBank/DDBJ whole genome shotgun (WGS) entry which is preliminary data.</text>
</comment>
<proteinExistence type="predicted"/>
<sequence>MRWKIINIRASLLFELLQIVANYIGVKHALEYVPHTSIHWAGGRLEPPPDTPHCGFDGALSRQMTGYAILILF</sequence>
<keyword evidence="3" id="KW-1185">Reference proteome</keyword>
<reference evidence="2 3" key="1">
    <citation type="journal article" date="2017" name="Gigascience">
        <title>Genome sequence of the small brown planthopper, Laodelphax striatellus.</title>
        <authorList>
            <person name="Zhu J."/>
            <person name="Jiang F."/>
            <person name="Wang X."/>
            <person name="Yang P."/>
            <person name="Bao Y."/>
            <person name="Zhao W."/>
            <person name="Wang W."/>
            <person name="Lu H."/>
            <person name="Wang Q."/>
            <person name="Cui N."/>
            <person name="Li J."/>
            <person name="Chen X."/>
            <person name="Luo L."/>
            <person name="Yu J."/>
            <person name="Kang L."/>
            <person name="Cui F."/>
        </authorList>
    </citation>
    <scope>NUCLEOTIDE SEQUENCE [LARGE SCALE GENOMIC DNA]</scope>
    <source>
        <strain evidence="2">Lst14</strain>
    </source>
</reference>
<dbReference type="STRING" id="195883.A0A482WYY4"/>
<accession>A0A482WYY4</accession>